<dbReference type="PRINTS" id="PR00259">
    <property type="entry name" value="TMFOUR"/>
</dbReference>
<keyword evidence="9" id="KW-1185">Reference proteome</keyword>
<proteinExistence type="inferred from homology"/>
<evidence type="ECO:0000313" key="8">
    <source>
        <dbReference type="EMBL" id="KAK2820467.1"/>
    </source>
</evidence>
<dbReference type="GO" id="GO:0005886">
    <property type="term" value="C:plasma membrane"/>
    <property type="evidence" value="ECO:0007669"/>
    <property type="project" value="TreeGrafter"/>
</dbReference>
<evidence type="ECO:0000256" key="2">
    <source>
        <dbReference type="ARBA" id="ARBA00006840"/>
    </source>
</evidence>
<dbReference type="AlphaFoldDB" id="A0AA88IWA9"/>
<accession>A0AA88IWA9</accession>
<name>A0AA88IWA9_CHASR</name>
<dbReference type="PIRSF" id="PIRSF002419">
    <property type="entry name" value="Tetraspanin"/>
    <property type="match status" value="1"/>
</dbReference>
<organism evidence="8 9">
    <name type="scientific">Channa striata</name>
    <name type="common">Snakehead murrel</name>
    <name type="synonym">Ophicephalus striatus</name>
    <dbReference type="NCBI Taxonomy" id="64152"/>
    <lineage>
        <taxon>Eukaryota</taxon>
        <taxon>Metazoa</taxon>
        <taxon>Chordata</taxon>
        <taxon>Craniata</taxon>
        <taxon>Vertebrata</taxon>
        <taxon>Euteleostomi</taxon>
        <taxon>Actinopterygii</taxon>
        <taxon>Neopterygii</taxon>
        <taxon>Teleostei</taxon>
        <taxon>Neoteleostei</taxon>
        <taxon>Acanthomorphata</taxon>
        <taxon>Anabantaria</taxon>
        <taxon>Anabantiformes</taxon>
        <taxon>Channoidei</taxon>
        <taxon>Channidae</taxon>
        <taxon>Channa</taxon>
    </lineage>
</organism>
<evidence type="ECO:0000256" key="3">
    <source>
        <dbReference type="ARBA" id="ARBA00022692"/>
    </source>
</evidence>
<gene>
    <name evidence="8" type="ORF">Q5P01_023426</name>
</gene>
<dbReference type="Proteomes" id="UP001187415">
    <property type="component" value="Unassembled WGS sequence"/>
</dbReference>
<protein>
    <recommendedName>
        <fullName evidence="7">Tetraspanin</fullName>
    </recommendedName>
</protein>
<feature type="disulfide bond" evidence="6">
    <location>
        <begin position="142"/>
        <end position="175"/>
    </location>
</feature>
<sequence>MCSVKCWFIFFVSLFLASGVALITIGSLQYSTYKLMGCFTGESLCKIAIVIIAVGIAIVLVSFMGFIGAFTNNASVVSGFICILIVIILLEVFTGVAFYVFLRKDFLLKLNNDITFKMQNAIHHHSPQDRDAMNRIQNKFSCCGANNFRDWYGHEALGKPQTVPDSCCAVKQKGCGRDRNNIYEKGCIKAIMGFLLKNLLWVGCVCFTLGIAEILGLFVGVCFCMNLKGKSYENLS</sequence>
<dbReference type="InterPro" id="IPR018499">
    <property type="entry name" value="Tetraspanin/Peripherin"/>
</dbReference>
<keyword evidence="6" id="KW-1015">Disulfide bond</keyword>
<comment type="similarity">
    <text evidence="2 7">Belongs to the tetraspanin (TM4SF) family.</text>
</comment>
<dbReference type="InterPro" id="IPR000301">
    <property type="entry name" value="Tetraspanin_animals"/>
</dbReference>
<feature type="transmembrane region" description="Helical" evidence="7">
    <location>
        <begin position="6"/>
        <end position="26"/>
    </location>
</feature>
<keyword evidence="5 7" id="KW-0472">Membrane</keyword>
<dbReference type="InterPro" id="IPR008952">
    <property type="entry name" value="Tetraspanin_EC2_sf"/>
</dbReference>
<feature type="transmembrane region" description="Helical" evidence="7">
    <location>
        <begin position="47"/>
        <end position="70"/>
    </location>
</feature>
<keyword evidence="3 7" id="KW-0812">Transmembrane</keyword>
<evidence type="ECO:0000256" key="7">
    <source>
        <dbReference type="RuleBase" id="RU361218"/>
    </source>
</evidence>
<dbReference type="Pfam" id="PF00335">
    <property type="entry name" value="Tetraspanin"/>
    <property type="match status" value="1"/>
</dbReference>
<evidence type="ECO:0000313" key="9">
    <source>
        <dbReference type="Proteomes" id="UP001187415"/>
    </source>
</evidence>
<dbReference type="EMBL" id="JAUPFM010000019">
    <property type="protein sequence ID" value="KAK2820467.1"/>
    <property type="molecule type" value="Genomic_DNA"/>
</dbReference>
<evidence type="ECO:0000256" key="4">
    <source>
        <dbReference type="ARBA" id="ARBA00022989"/>
    </source>
</evidence>
<dbReference type="SUPFAM" id="SSF48652">
    <property type="entry name" value="Tetraspanin"/>
    <property type="match status" value="1"/>
</dbReference>
<dbReference type="PANTHER" id="PTHR19282:SF511">
    <property type="entry name" value="TETRASPANIN"/>
    <property type="match status" value="1"/>
</dbReference>
<evidence type="ECO:0000256" key="1">
    <source>
        <dbReference type="ARBA" id="ARBA00004141"/>
    </source>
</evidence>
<evidence type="ECO:0000256" key="6">
    <source>
        <dbReference type="PIRSR" id="PIRSR002419-1"/>
    </source>
</evidence>
<comment type="caution">
    <text evidence="8">The sequence shown here is derived from an EMBL/GenBank/DDBJ whole genome shotgun (WGS) entry which is preliminary data.</text>
</comment>
<dbReference type="Gene3D" id="1.10.1450.10">
    <property type="entry name" value="Tetraspanin"/>
    <property type="match status" value="1"/>
</dbReference>
<comment type="subcellular location">
    <subcellularLocation>
        <location evidence="1 7">Membrane</location>
        <topology evidence="1 7">Multi-pass membrane protein</topology>
    </subcellularLocation>
</comment>
<evidence type="ECO:0000256" key="5">
    <source>
        <dbReference type="ARBA" id="ARBA00023136"/>
    </source>
</evidence>
<feature type="transmembrane region" description="Helical" evidence="7">
    <location>
        <begin position="199"/>
        <end position="221"/>
    </location>
</feature>
<feature type="transmembrane region" description="Helical" evidence="7">
    <location>
        <begin position="76"/>
        <end position="102"/>
    </location>
</feature>
<dbReference type="PANTHER" id="PTHR19282">
    <property type="entry name" value="TETRASPANIN"/>
    <property type="match status" value="1"/>
</dbReference>
<keyword evidence="4 7" id="KW-1133">Transmembrane helix</keyword>
<reference evidence="8" key="1">
    <citation type="submission" date="2023-07" db="EMBL/GenBank/DDBJ databases">
        <title>Chromosome-level Genome Assembly of Striped Snakehead (Channa striata).</title>
        <authorList>
            <person name="Liu H."/>
        </authorList>
    </citation>
    <scope>NUCLEOTIDE SEQUENCE</scope>
    <source>
        <strain evidence="8">Gz</strain>
        <tissue evidence="8">Muscle</tissue>
    </source>
</reference>